<gene>
    <name evidence="2" type="ORF">OVN18_06445</name>
</gene>
<keyword evidence="1" id="KW-0812">Transmembrane</keyword>
<proteinExistence type="predicted"/>
<accession>A0A9E8MMY6</accession>
<dbReference type="Proteomes" id="UP001164706">
    <property type="component" value="Chromosome"/>
</dbReference>
<evidence type="ECO:0000256" key="1">
    <source>
        <dbReference type="SAM" id="Phobius"/>
    </source>
</evidence>
<keyword evidence="3" id="KW-1185">Reference proteome</keyword>
<feature type="transmembrane region" description="Helical" evidence="1">
    <location>
        <begin position="60"/>
        <end position="79"/>
    </location>
</feature>
<protein>
    <submittedName>
        <fullName evidence="2">Uncharacterized protein</fullName>
    </submittedName>
</protein>
<dbReference type="AlphaFoldDB" id="A0A9E8MMY6"/>
<keyword evidence="1" id="KW-1133">Transmembrane helix</keyword>
<evidence type="ECO:0000313" key="3">
    <source>
        <dbReference type="Proteomes" id="UP001164706"/>
    </source>
</evidence>
<sequence>MSDAELADVRERVANVSGRLRGRAAIAAGRGIAASQVLDGHPQSSTTADSWDFSAEPVRWIVFGTVQLAVTIAAGASHIRTRSGGLETETAADVALVSTLVAVAMAFIAVRLLPRMSPAMRTATRTCFLVGCVILPLGIAMGLQRILTDQAYEIDVMLRAIAVQTVGLVVMIVLWRRYPGPVTLLRRAAFSDAQCVELRERDPELAQRMKDAEIQALLAPTVLGHITPRLAERESARIDERWGVGLVDGVS</sequence>
<keyword evidence="1" id="KW-0472">Membrane</keyword>
<feature type="transmembrane region" description="Helical" evidence="1">
    <location>
        <begin position="91"/>
        <end position="114"/>
    </location>
</feature>
<organism evidence="2 3">
    <name type="scientific">Microcella daejeonensis</name>
    <dbReference type="NCBI Taxonomy" id="2994971"/>
    <lineage>
        <taxon>Bacteria</taxon>
        <taxon>Bacillati</taxon>
        <taxon>Actinomycetota</taxon>
        <taxon>Actinomycetes</taxon>
        <taxon>Micrococcales</taxon>
        <taxon>Microbacteriaceae</taxon>
        <taxon>Microcella</taxon>
    </lineage>
</organism>
<dbReference type="RefSeq" id="WP_267782806.1">
    <property type="nucleotide sequence ID" value="NZ_CP113089.1"/>
</dbReference>
<evidence type="ECO:0000313" key="2">
    <source>
        <dbReference type="EMBL" id="WAB82635.1"/>
    </source>
</evidence>
<dbReference type="KEGG" id="mdb:OVN18_06445"/>
<feature type="transmembrane region" description="Helical" evidence="1">
    <location>
        <begin position="126"/>
        <end position="144"/>
    </location>
</feature>
<feature type="transmembrane region" description="Helical" evidence="1">
    <location>
        <begin position="156"/>
        <end position="175"/>
    </location>
</feature>
<dbReference type="EMBL" id="CP113089">
    <property type="protein sequence ID" value="WAB82635.1"/>
    <property type="molecule type" value="Genomic_DNA"/>
</dbReference>
<reference evidence="2" key="1">
    <citation type="submission" date="2022-11" db="EMBL/GenBank/DDBJ databases">
        <title>Description of Microcella daejonensis nov. sp, isolated from riverside soil.</title>
        <authorList>
            <person name="Molina K.M."/>
            <person name="Kim S.B."/>
        </authorList>
    </citation>
    <scope>NUCLEOTIDE SEQUENCE</scope>
    <source>
        <strain evidence="2">MMS21-STM12</strain>
    </source>
</reference>
<name>A0A9E8MMY6_9MICO</name>